<comment type="caution">
    <text evidence="2">The sequence shown here is derived from an EMBL/GenBank/DDBJ whole genome shotgun (WGS) entry which is preliminary data.</text>
</comment>
<dbReference type="PANTHER" id="PTHR35801">
    <property type="entry name" value="PHOSPHOSERINE PHOSPHATASE RSBX"/>
    <property type="match status" value="1"/>
</dbReference>
<dbReference type="InterPro" id="IPR036457">
    <property type="entry name" value="PPM-type-like_dom_sf"/>
</dbReference>
<proteinExistence type="predicted"/>
<keyword evidence="3" id="KW-1185">Reference proteome</keyword>
<sequence>MIEFQKKQHVSISAYQKPKNGNVLCGDSYVVVEKENYVVCAVSDGLGSGEQAYASSDTVMEVIRQNHHEDVKKIVELCNKSLASKRGVVLTVIKFDRKDREVHYSNIGNIGFLFYSSKGQMIRPIPYRGFLSGRKINVKTESFPYDPGSIFVIFSDGIKLSGLKHENLTDMRSQEEAGRFIERHVSSVDDDLTLLVGQLH</sequence>
<dbReference type="InterPro" id="IPR039248">
    <property type="entry name" value="Ptase_RsbX"/>
</dbReference>
<dbReference type="EMBL" id="JAOTPO010000026">
    <property type="protein sequence ID" value="MDE5416076.1"/>
    <property type="molecule type" value="Genomic_DNA"/>
</dbReference>
<gene>
    <name evidence="2" type="ORF">N7Z68_22425</name>
</gene>
<evidence type="ECO:0000313" key="2">
    <source>
        <dbReference type="EMBL" id="MDE5416076.1"/>
    </source>
</evidence>
<dbReference type="Gene3D" id="3.60.40.10">
    <property type="entry name" value="PPM-type phosphatase domain"/>
    <property type="match status" value="1"/>
</dbReference>
<dbReference type="Proteomes" id="UP001148125">
    <property type="component" value="Unassembled WGS sequence"/>
</dbReference>
<feature type="domain" description="PPM-type phosphatase" evidence="1">
    <location>
        <begin position="9"/>
        <end position="199"/>
    </location>
</feature>
<protein>
    <submittedName>
        <fullName evidence="2">SpoIIE family protein phosphatase</fullName>
    </submittedName>
</protein>
<evidence type="ECO:0000259" key="1">
    <source>
        <dbReference type="SMART" id="SM00331"/>
    </source>
</evidence>
<dbReference type="SUPFAM" id="SSF81606">
    <property type="entry name" value="PP2C-like"/>
    <property type="match status" value="1"/>
</dbReference>
<organism evidence="2 3">
    <name type="scientific">Alkalihalobacterium chitinilyticum</name>
    <dbReference type="NCBI Taxonomy" id="2980103"/>
    <lineage>
        <taxon>Bacteria</taxon>
        <taxon>Bacillati</taxon>
        <taxon>Bacillota</taxon>
        <taxon>Bacilli</taxon>
        <taxon>Bacillales</taxon>
        <taxon>Bacillaceae</taxon>
        <taxon>Alkalihalobacterium</taxon>
    </lineage>
</organism>
<evidence type="ECO:0000313" key="3">
    <source>
        <dbReference type="Proteomes" id="UP001148125"/>
    </source>
</evidence>
<dbReference type="RefSeq" id="WP_275120666.1">
    <property type="nucleotide sequence ID" value="NZ_JAOTPO010000026.1"/>
</dbReference>
<accession>A0ABT5VKX0</accession>
<dbReference type="InterPro" id="IPR001932">
    <property type="entry name" value="PPM-type_phosphatase-like_dom"/>
</dbReference>
<reference evidence="2" key="1">
    <citation type="submission" date="2024-05" db="EMBL/GenBank/DDBJ databases">
        <title>Alkalihalobacillus sp. strain MEB203 novel alkaliphilic bacterium from Lonar Lake, India.</title>
        <authorList>
            <person name="Joshi A."/>
            <person name="Thite S."/>
            <person name="Mengade P."/>
        </authorList>
    </citation>
    <scope>NUCLEOTIDE SEQUENCE</scope>
    <source>
        <strain evidence="2">MEB 203</strain>
    </source>
</reference>
<dbReference type="SMART" id="SM00331">
    <property type="entry name" value="PP2C_SIG"/>
    <property type="match status" value="1"/>
</dbReference>
<name>A0ABT5VKX0_9BACI</name>
<dbReference type="PANTHER" id="PTHR35801:SF1">
    <property type="entry name" value="PHOSPHOSERINE PHOSPHATASE RSBX"/>
    <property type="match status" value="1"/>
</dbReference>
<dbReference type="Pfam" id="PF07228">
    <property type="entry name" value="SpoIIE"/>
    <property type="match status" value="1"/>
</dbReference>